<dbReference type="RefSeq" id="WP_153791788.1">
    <property type="nucleotide sequence ID" value="NZ_CP045915.1"/>
</dbReference>
<dbReference type="Proteomes" id="UP000339690">
    <property type="component" value="Chromosome"/>
</dbReference>
<dbReference type="Pfam" id="PF01144">
    <property type="entry name" value="CoA_trans"/>
    <property type="match status" value="1"/>
</dbReference>
<evidence type="ECO:0000256" key="1">
    <source>
        <dbReference type="ARBA" id="ARBA00007047"/>
    </source>
</evidence>
<organism evidence="2 3">
    <name type="scientific">Gracilibacillus salitolerans</name>
    <dbReference type="NCBI Taxonomy" id="2663022"/>
    <lineage>
        <taxon>Bacteria</taxon>
        <taxon>Bacillati</taxon>
        <taxon>Bacillota</taxon>
        <taxon>Bacilli</taxon>
        <taxon>Bacillales</taxon>
        <taxon>Bacillaceae</taxon>
        <taxon>Gracilibacillus</taxon>
    </lineage>
</organism>
<protein>
    <submittedName>
        <fullName evidence="2">CoA transferase subunit A</fullName>
    </submittedName>
</protein>
<proteinExistence type="inferred from homology"/>
<comment type="similarity">
    <text evidence="1">Belongs to the 3-oxoacid CoA-transferase subunit B family.</text>
</comment>
<keyword evidence="2" id="KW-0808">Transferase</keyword>
<dbReference type="AlphaFoldDB" id="A0A5Q2TNG8"/>
<evidence type="ECO:0000313" key="2">
    <source>
        <dbReference type="EMBL" id="QGH35400.1"/>
    </source>
</evidence>
<dbReference type="Gene3D" id="3.30.30.40">
    <property type="match status" value="1"/>
</dbReference>
<dbReference type="Gene3D" id="3.40.1080.10">
    <property type="entry name" value="Glutaconate Coenzyme A-transferase"/>
    <property type="match status" value="1"/>
</dbReference>
<dbReference type="InterPro" id="IPR004165">
    <property type="entry name" value="CoA_trans_fam_I"/>
</dbReference>
<dbReference type="PANTHER" id="PTHR43293">
    <property type="entry name" value="ACETATE COA-TRANSFERASE YDIF"/>
    <property type="match status" value="1"/>
</dbReference>
<dbReference type="InterPro" id="IPR037171">
    <property type="entry name" value="NagB/RpiA_transferase-like"/>
</dbReference>
<evidence type="ECO:0000313" key="3">
    <source>
        <dbReference type="Proteomes" id="UP000339690"/>
    </source>
</evidence>
<gene>
    <name evidence="2" type="ORF">GI584_15660</name>
</gene>
<sequence>MKKQTTIQTAVSEVNDYATLALGGNVLHRAPMAFVRELARQKKSHLRLVKTAGAHDIDLLCATGTVDTVDAGFVSYETLYGLPPHYRKAVQSGKVKTNEHACYTVISALRAASTNVPFMPVNGLKFGDLIERNDYFVVVEDPFTGEPVTLVRAIVPDVAVIHVQECDEEGNAIIHGPKYEDVLMSRAAKKVMITTEQIISRYKLKQQRERIDIPGFLVDKIIHVPKGAHPTSCYQKYDVDDRALKNFLSLKERREIEKFIDQYQQQDHAVGGRAVRW</sequence>
<reference evidence="2 3" key="1">
    <citation type="submission" date="2019-11" db="EMBL/GenBank/DDBJ databases">
        <title>Gracilibacillus salitolerans sp. nov., a moderate halophile isolated from a saline soil in northwest China.</title>
        <authorList>
            <person name="Gan L."/>
        </authorList>
    </citation>
    <scope>NUCLEOTIDE SEQUENCE [LARGE SCALE GENOMIC DNA]</scope>
    <source>
        <strain evidence="2 3">SCU50</strain>
    </source>
</reference>
<dbReference type="PANTHER" id="PTHR43293:SF3">
    <property type="entry name" value="CHOLESTEROL RING-CLEAVING HYDROLASE IPDB SUBUNIT"/>
    <property type="match status" value="1"/>
</dbReference>
<keyword evidence="3" id="KW-1185">Reference proteome</keyword>
<dbReference type="SMART" id="SM00882">
    <property type="entry name" value="CoA_trans"/>
    <property type="match status" value="1"/>
</dbReference>
<dbReference type="SUPFAM" id="SSF100950">
    <property type="entry name" value="NagB/RpiA/CoA transferase-like"/>
    <property type="match status" value="1"/>
</dbReference>
<accession>A0A5Q2TNG8</accession>
<dbReference type="EMBL" id="CP045915">
    <property type="protein sequence ID" value="QGH35400.1"/>
    <property type="molecule type" value="Genomic_DNA"/>
</dbReference>
<dbReference type="GO" id="GO:0008410">
    <property type="term" value="F:CoA-transferase activity"/>
    <property type="evidence" value="ECO:0007669"/>
    <property type="project" value="InterPro"/>
</dbReference>
<name>A0A5Q2TNG8_9BACI</name>
<dbReference type="KEGG" id="grc:GI584_15660"/>